<accession>A0ABS8RU48</accession>
<dbReference type="Proteomes" id="UP000823775">
    <property type="component" value="Unassembled WGS sequence"/>
</dbReference>
<proteinExistence type="predicted"/>
<reference evidence="1 2" key="1">
    <citation type="journal article" date="2021" name="BMC Genomics">
        <title>Datura genome reveals duplications of psychoactive alkaloid biosynthetic genes and high mutation rate following tissue culture.</title>
        <authorList>
            <person name="Rajewski A."/>
            <person name="Carter-House D."/>
            <person name="Stajich J."/>
            <person name="Litt A."/>
        </authorList>
    </citation>
    <scope>NUCLEOTIDE SEQUENCE [LARGE SCALE GENOMIC DNA]</scope>
    <source>
        <strain evidence="1">AR-01</strain>
    </source>
</reference>
<sequence length="132" mass="15343">MNYRPIYDPKGVDVMKTKGPEGINGPFHYVNEHNARIDNMLSHLYGMQMLQLRMNGVTEEQLQQLNLDYPLSEHSRPFYRVGPGFEKPIDDDMATEDEMVRVDSDIKSSDPEEKDFEMGKLLFPHRRRGVEA</sequence>
<organism evidence="1 2">
    <name type="scientific">Datura stramonium</name>
    <name type="common">Jimsonweed</name>
    <name type="synonym">Common thornapple</name>
    <dbReference type="NCBI Taxonomy" id="4076"/>
    <lineage>
        <taxon>Eukaryota</taxon>
        <taxon>Viridiplantae</taxon>
        <taxon>Streptophyta</taxon>
        <taxon>Embryophyta</taxon>
        <taxon>Tracheophyta</taxon>
        <taxon>Spermatophyta</taxon>
        <taxon>Magnoliopsida</taxon>
        <taxon>eudicotyledons</taxon>
        <taxon>Gunneridae</taxon>
        <taxon>Pentapetalae</taxon>
        <taxon>asterids</taxon>
        <taxon>lamiids</taxon>
        <taxon>Solanales</taxon>
        <taxon>Solanaceae</taxon>
        <taxon>Solanoideae</taxon>
        <taxon>Datureae</taxon>
        <taxon>Datura</taxon>
    </lineage>
</organism>
<protein>
    <submittedName>
        <fullName evidence="1">Uncharacterized protein</fullName>
    </submittedName>
</protein>
<keyword evidence="2" id="KW-1185">Reference proteome</keyword>
<evidence type="ECO:0000313" key="1">
    <source>
        <dbReference type="EMBL" id="MCD7450304.1"/>
    </source>
</evidence>
<comment type="caution">
    <text evidence="1">The sequence shown here is derived from an EMBL/GenBank/DDBJ whole genome shotgun (WGS) entry which is preliminary data.</text>
</comment>
<name>A0ABS8RU48_DATST</name>
<dbReference type="EMBL" id="JACEIK010000125">
    <property type="protein sequence ID" value="MCD7450304.1"/>
    <property type="molecule type" value="Genomic_DNA"/>
</dbReference>
<gene>
    <name evidence="1" type="ORF">HAX54_005146</name>
</gene>
<evidence type="ECO:0000313" key="2">
    <source>
        <dbReference type="Proteomes" id="UP000823775"/>
    </source>
</evidence>